<keyword evidence="4 7" id="KW-1133">Transmembrane helix</keyword>
<evidence type="ECO:0000256" key="3">
    <source>
        <dbReference type="ARBA" id="ARBA00022692"/>
    </source>
</evidence>
<evidence type="ECO:0000259" key="8">
    <source>
        <dbReference type="Pfam" id="PF10277"/>
    </source>
</evidence>
<keyword evidence="5 7" id="KW-0472">Membrane</keyword>
<gene>
    <name evidence="9" type="ORF">BV898_17482</name>
</gene>
<evidence type="ECO:0000256" key="2">
    <source>
        <dbReference type="ARBA" id="ARBA00006565"/>
    </source>
</evidence>
<feature type="transmembrane region" description="Helical" evidence="7">
    <location>
        <begin position="20"/>
        <end position="39"/>
    </location>
</feature>
<organism evidence="9 10">
    <name type="scientific">Hypsibius exemplaris</name>
    <name type="common">Freshwater tardigrade</name>
    <dbReference type="NCBI Taxonomy" id="2072580"/>
    <lineage>
        <taxon>Eukaryota</taxon>
        <taxon>Metazoa</taxon>
        <taxon>Ecdysozoa</taxon>
        <taxon>Tardigrada</taxon>
        <taxon>Eutardigrada</taxon>
        <taxon>Parachela</taxon>
        <taxon>Hypsibioidea</taxon>
        <taxon>Hypsibiidae</taxon>
        <taxon>Hypsibius</taxon>
    </lineage>
</organism>
<dbReference type="GO" id="GO:0012505">
    <property type="term" value="C:endomembrane system"/>
    <property type="evidence" value="ECO:0007669"/>
    <property type="project" value="UniProtKB-SubCell"/>
</dbReference>
<protein>
    <recommendedName>
        <fullName evidence="8">CWH43-like N-terminal domain-containing protein</fullName>
    </recommendedName>
</protein>
<dbReference type="Proteomes" id="UP000192578">
    <property type="component" value="Unassembled WGS sequence"/>
</dbReference>
<feature type="non-terminal residue" evidence="9">
    <location>
        <position position="1"/>
    </location>
</feature>
<evidence type="ECO:0000256" key="1">
    <source>
        <dbReference type="ARBA" id="ARBA00004127"/>
    </source>
</evidence>
<dbReference type="EMBL" id="MTYJ01000300">
    <property type="protein sequence ID" value="OWA53046.1"/>
    <property type="molecule type" value="Genomic_DNA"/>
</dbReference>
<evidence type="ECO:0000313" key="10">
    <source>
        <dbReference type="Proteomes" id="UP000192578"/>
    </source>
</evidence>
<dbReference type="Pfam" id="PF10277">
    <property type="entry name" value="Frag1"/>
    <property type="match status" value="1"/>
</dbReference>
<dbReference type="InterPro" id="IPR050911">
    <property type="entry name" value="DRAM/TMEM150_Autophagy_Mod"/>
</dbReference>
<evidence type="ECO:0000256" key="7">
    <source>
        <dbReference type="SAM" id="Phobius"/>
    </source>
</evidence>
<comment type="caution">
    <text evidence="9">The sequence shown here is derived from an EMBL/GenBank/DDBJ whole genome shotgun (WGS) entry which is preliminary data.</text>
</comment>
<feature type="domain" description="CWH43-like N-terminal" evidence="8">
    <location>
        <begin position="3"/>
        <end position="136"/>
    </location>
</feature>
<keyword evidence="3 7" id="KW-0812">Transmembrane</keyword>
<evidence type="ECO:0000313" key="9">
    <source>
        <dbReference type="EMBL" id="OWA53046.1"/>
    </source>
</evidence>
<accession>A0A9X6RMU5</accession>
<evidence type="ECO:0000256" key="6">
    <source>
        <dbReference type="SAM" id="MobiDB-lite"/>
    </source>
</evidence>
<proteinExistence type="inferred from homology"/>
<comment type="similarity">
    <text evidence="2">Belongs to the DRAM/TMEM150 family.</text>
</comment>
<dbReference type="OrthoDB" id="191706at2759"/>
<reference evidence="10" key="1">
    <citation type="submission" date="2017-01" db="EMBL/GenBank/DDBJ databases">
        <title>Comparative genomics of anhydrobiosis in the tardigrade Hypsibius dujardini.</title>
        <authorList>
            <person name="Yoshida Y."/>
            <person name="Koutsovoulos G."/>
            <person name="Laetsch D."/>
            <person name="Stevens L."/>
            <person name="Kumar S."/>
            <person name="Horikawa D."/>
            <person name="Ishino K."/>
            <person name="Komine S."/>
            <person name="Tomita M."/>
            <person name="Blaxter M."/>
            <person name="Arakawa K."/>
        </authorList>
    </citation>
    <scope>NUCLEOTIDE SEQUENCE [LARGE SCALE GENOMIC DNA]</scope>
    <source>
        <strain evidence="10">Z151</strain>
    </source>
</reference>
<sequence>LLVALGISLVANYQSVSVASIHYTGAFILFGLGAAYMIIDVLLSYHTAIFPNQSRAVCHVRAVIAGTVTVCIVIMIVAGVYSTEHRLGGLEDPEMRLIWRPQDGGWEEHVTSNVCEWFIGIAQLVYFATFIEEFRKFRLPIARLRPVDANATLRHGASPTSDKSGSSNGGERESEPILKSKSKQFLYIGTGGAI</sequence>
<name>A0A9X6RMU5_HYPEX</name>
<dbReference type="InterPro" id="IPR019402">
    <property type="entry name" value="CWH43_N"/>
</dbReference>
<evidence type="ECO:0000256" key="5">
    <source>
        <dbReference type="ARBA" id="ARBA00023136"/>
    </source>
</evidence>
<dbReference type="PANTHER" id="PTHR21324:SF2">
    <property type="entry name" value="EG:22E5.9 PROTEIN"/>
    <property type="match status" value="1"/>
</dbReference>
<evidence type="ECO:0000256" key="4">
    <source>
        <dbReference type="ARBA" id="ARBA00022989"/>
    </source>
</evidence>
<comment type="subcellular location">
    <subcellularLocation>
        <location evidence="1">Endomembrane system</location>
        <topology evidence="1">Multi-pass membrane protein</topology>
    </subcellularLocation>
</comment>
<feature type="region of interest" description="Disordered" evidence="6">
    <location>
        <begin position="153"/>
        <end position="179"/>
    </location>
</feature>
<feature type="transmembrane region" description="Helical" evidence="7">
    <location>
        <begin position="60"/>
        <end position="81"/>
    </location>
</feature>
<keyword evidence="10" id="KW-1185">Reference proteome</keyword>
<dbReference type="AlphaFoldDB" id="A0A9X6RMU5"/>
<dbReference type="PANTHER" id="PTHR21324">
    <property type="entry name" value="FASTING-INDUCIBLE INTEGRAL MEMBRANE PROTEIN TM6P1-RELATED"/>
    <property type="match status" value="1"/>
</dbReference>